<evidence type="ECO:0000256" key="5">
    <source>
        <dbReference type="ARBA" id="ARBA00026215"/>
    </source>
</evidence>
<evidence type="ECO:0000313" key="8">
    <source>
        <dbReference type="Proteomes" id="UP000041254"/>
    </source>
</evidence>
<evidence type="ECO:0000256" key="1">
    <source>
        <dbReference type="ARBA" id="ARBA00004437"/>
    </source>
</evidence>
<evidence type="ECO:0000313" key="7">
    <source>
        <dbReference type="EMBL" id="CEM23660.1"/>
    </source>
</evidence>
<evidence type="ECO:0000256" key="2">
    <source>
        <dbReference type="ARBA" id="ARBA00004496"/>
    </source>
</evidence>
<accession>A0A0G4G617</accession>
<dbReference type="InterPro" id="IPR029239">
    <property type="entry name" value="CFAP418"/>
</dbReference>
<feature type="region of interest" description="Disordered" evidence="6">
    <location>
        <begin position="17"/>
        <end position="44"/>
    </location>
</feature>
<keyword evidence="3" id="KW-0963">Cytoplasm</keyword>
<keyword evidence="8" id="KW-1185">Reference proteome</keyword>
<evidence type="ECO:0000256" key="6">
    <source>
        <dbReference type="SAM" id="MobiDB-lite"/>
    </source>
</evidence>
<evidence type="ECO:0000256" key="4">
    <source>
        <dbReference type="ARBA" id="ARBA00024819"/>
    </source>
</evidence>
<dbReference type="Pfam" id="PF14996">
    <property type="entry name" value="RMP"/>
    <property type="match status" value="1"/>
</dbReference>
<organism evidence="7 8">
    <name type="scientific">Vitrella brassicaformis (strain CCMP3155)</name>
    <dbReference type="NCBI Taxonomy" id="1169540"/>
    <lineage>
        <taxon>Eukaryota</taxon>
        <taxon>Sar</taxon>
        <taxon>Alveolata</taxon>
        <taxon>Colpodellida</taxon>
        <taxon>Vitrellaceae</taxon>
        <taxon>Vitrella</taxon>
    </lineage>
</organism>
<comment type="function">
    <text evidence="4">May be involved in photoreceptor outer segment disk morphogenesis.</text>
</comment>
<dbReference type="VEuPathDB" id="CryptoDB:Vbra_17070"/>
<dbReference type="EMBL" id="CDMY01000571">
    <property type="protein sequence ID" value="CEM23660.1"/>
    <property type="molecule type" value="Genomic_DNA"/>
</dbReference>
<dbReference type="InParanoid" id="A0A0G4G617"/>
<sequence>MTESVDELLDMLDECLQERPHLPTKNRGPNCATSSGRKKEAVEAAADSSQASVAARQPCAPSAVDQLLSELALASDDALQEGRPLHSLDEFRTSPIRCDPPMLGGSSCRRGLSSRAAASQGAANGQADTCCDNMRCLACDKQVLQFSGVAWSGRVDCMFFRNHHPSRERLSKGWRASLVDVSYCCQCSWLTVSSLLPLSSRPELRWRCYGH</sequence>
<dbReference type="PANTHER" id="PTHR33958:SF1">
    <property type="entry name" value="CILIA- AND FLAGELLA-ASSOCIATED PROTEIN 418"/>
    <property type="match status" value="1"/>
</dbReference>
<comment type="subcellular location">
    <subcellularLocation>
        <location evidence="2">Cytoplasm</location>
    </subcellularLocation>
    <subcellularLocation>
        <location evidence="1">Photoreceptor inner segment</location>
    </subcellularLocation>
</comment>
<dbReference type="PANTHER" id="PTHR33958">
    <property type="entry name" value="PROTEIN C8ORF37"/>
    <property type="match status" value="1"/>
</dbReference>
<dbReference type="Proteomes" id="UP000041254">
    <property type="component" value="Unassembled WGS sequence"/>
</dbReference>
<dbReference type="OrthoDB" id="259905at2759"/>
<dbReference type="STRING" id="1169540.A0A0G4G617"/>
<protein>
    <recommendedName>
        <fullName evidence="5">Cilia- and flagella-associated protein 418</fullName>
    </recommendedName>
</protein>
<proteinExistence type="predicted"/>
<name>A0A0G4G617_VITBC</name>
<gene>
    <name evidence="7" type="ORF">Vbra_17070</name>
</gene>
<reference evidence="7 8" key="1">
    <citation type="submission" date="2014-11" db="EMBL/GenBank/DDBJ databases">
        <authorList>
            <person name="Zhu J."/>
            <person name="Qi W."/>
            <person name="Song R."/>
        </authorList>
    </citation>
    <scope>NUCLEOTIDE SEQUENCE [LARGE SCALE GENOMIC DNA]</scope>
</reference>
<dbReference type="GO" id="GO:0005829">
    <property type="term" value="C:cytosol"/>
    <property type="evidence" value="ECO:0007669"/>
    <property type="project" value="TreeGrafter"/>
</dbReference>
<dbReference type="OMA" id="RTSPIRC"/>
<dbReference type="AlphaFoldDB" id="A0A0G4G617"/>
<evidence type="ECO:0000256" key="3">
    <source>
        <dbReference type="ARBA" id="ARBA00022490"/>
    </source>
</evidence>